<organism evidence="1 2">
    <name type="scientific">Rossellomorea marisflavi</name>
    <dbReference type="NCBI Taxonomy" id="189381"/>
    <lineage>
        <taxon>Bacteria</taxon>
        <taxon>Bacillati</taxon>
        <taxon>Bacillota</taxon>
        <taxon>Bacilli</taxon>
        <taxon>Bacillales</taxon>
        <taxon>Bacillaceae</taxon>
        <taxon>Rossellomorea</taxon>
    </lineage>
</organism>
<accession>A0A0J5SW44</accession>
<evidence type="ECO:0000313" key="1">
    <source>
        <dbReference type="EMBL" id="KZE45667.1"/>
    </source>
</evidence>
<dbReference type="Proteomes" id="UP000076510">
    <property type="component" value="Unassembled WGS sequence"/>
</dbReference>
<dbReference type="EMBL" id="LQQY01000034">
    <property type="protein sequence ID" value="KZE45667.1"/>
    <property type="molecule type" value="Genomic_DNA"/>
</dbReference>
<dbReference type="RefSeq" id="WP_048005948.1">
    <property type="nucleotide sequence ID" value="NZ_CAXQIX010000042.1"/>
</dbReference>
<gene>
    <name evidence="1" type="ORF">AV649_05705</name>
</gene>
<dbReference type="OrthoDB" id="2990038at2"/>
<sequence length="45" mass="5505">MEILVDKDRVILKGKAWEIRRKLKEYSVRFDTVQDWIKAMHSESR</sequence>
<dbReference type="PATRIC" id="fig|189381.10.peg.1994"/>
<comment type="caution">
    <text evidence="1">The sequence shown here is derived from an EMBL/GenBank/DDBJ whole genome shotgun (WGS) entry which is preliminary data.</text>
</comment>
<name>A0A0J5SW44_9BACI</name>
<dbReference type="Pfam" id="PF13072">
    <property type="entry name" value="MciZ"/>
    <property type="match status" value="1"/>
</dbReference>
<evidence type="ECO:0000313" key="2">
    <source>
        <dbReference type="Proteomes" id="UP000076510"/>
    </source>
</evidence>
<reference evidence="2" key="1">
    <citation type="submission" date="2016-01" db="EMBL/GenBank/DDBJ databases">
        <title>Whole genome sequencing of Bhargavaea cecembensis T14.</title>
        <authorList>
            <person name="Hong K.W."/>
        </authorList>
    </citation>
    <scope>NUCLEOTIDE SEQUENCE [LARGE SCALE GENOMIC DNA]</scope>
    <source>
        <strain evidence="2">M19</strain>
    </source>
</reference>
<protein>
    <submittedName>
        <fullName evidence="1">PadR family transcriptional regulator</fullName>
    </submittedName>
</protein>
<dbReference type="AlphaFoldDB" id="A0A0J5SW44"/>
<dbReference type="InterPro" id="IPR025177">
    <property type="entry name" value="MciZ"/>
</dbReference>
<proteinExistence type="predicted"/>